<dbReference type="AlphaFoldDB" id="A0A1G9WJ78"/>
<dbReference type="STRING" id="144026.SAMN04488568_12530"/>
<dbReference type="RefSeq" id="WP_091771840.1">
    <property type="nucleotide sequence ID" value="NZ_FNHG01000025.1"/>
</dbReference>
<organism evidence="1 2">
    <name type="scientific">Maricaulis salignorans</name>
    <dbReference type="NCBI Taxonomy" id="144026"/>
    <lineage>
        <taxon>Bacteria</taxon>
        <taxon>Pseudomonadati</taxon>
        <taxon>Pseudomonadota</taxon>
        <taxon>Alphaproteobacteria</taxon>
        <taxon>Maricaulales</taxon>
        <taxon>Maricaulaceae</taxon>
        <taxon>Maricaulis</taxon>
    </lineage>
</organism>
<dbReference type="Proteomes" id="UP000199759">
    <property type="component" value="Unassembled WGS sequence"/>
</dbReference>
<protein>
    <submittedName>
        <fullName evidence="1">Uncharacterized protein</fullName>
    </submittedName>
</protein>
<reference evidence="1 2" key="1">
    <citation type="submission" date="2016-10" db="EMBL/GenBank/DDBJ databases">
        <authorList>
            <person name="de Groot N.N."/>
        </authorList>
    </citation>
    <scope>NUCLEOTIDE SEQUENCE [LARGE SCALE GENOMIC DNA]</scope>
    <source>
        <strain evidence="1 2">DSM 16077</strain>
    </source>
</reference>
<evidence type="ECO:0000313" key="1">
    <source>
        <dbReference type="EMBL" id="SDM84530.1"/>
    </source>
</evidence>
<gene>
    <name evidence="1" type="ORF">SAMN04488568_12530</name>
</gene>
<keyword evidence="2" id="KW-1185">Reference proteome</keyword>
<dbReference type="EMBL" id="FNHG01000025">
    <property type="protein sequence ID" value="SDM84530.1"/>
    <property type="molecule type" value="Genomic_DNA"/>
</dbReference>
<accession>A0A1G9WJ78</accession>
<evidence type="ECO:0000313" key="2">
    <source>
        <dbReference type="Proteomes" id="UP000199759"/>
    </source>
</evidence>
<sequence length="100" mass="10648">MTSKSQLLSGNDQATLRELIQVDSVKQAMGGFLRQRQQLISALTQAATAAGKTLTFPEGDTTALIQTVVAATTSAGDPVDASKANQWLQKEYGMTHHTLS</sequence>
<proteinExistence type="predicted"/>
<name>A0A1G9WJ78_9PROT</name>